<dbReference type="VEuPathDB" id="FungiDB:TREMEDRAFT_22984"/>
<feature type="region of interest" description="Disordered" evidence="6">
    <location>
        <begin position="151"/>
        <end position="244"/>
    </location>
</feature>
<keyword evidence="4" id="KW-0862">Zinc</keyword>
<feature type="region of interest" description="Disordered" evidence="6">
    <location>
        <begin position="261"/>
        <end position="285"/>
    </location>
</feature>
<protein>
    <recommendedName>
        <fullName evidence="9">Zinc finger protein 830</fullName>
    </recommendedName>
</protein>
<dbReference type="PANTHER" id="PTHR13278">
    <property type="entry name" value="ZINC FINGER PROTEIN 830"/>
    <property type="match status" value="1"/>
</dbReference>
<feature type="region of interest" description="Disordered" evidence="6">
    <location>
        <begin position="52"/>
        <end position="115"/>
    </location>
</feature>
<keyword evidence="8" id="KW-1185">Reference proteome</keyword>
<comment type="subcellular location">
    <subcellularLocation>
        <location evidence="1">Nucleus</location>
    </subcellularLocation>
</comment>
<keyword evidence="3" id="KW-0863">Zinc-finger</keyword>
<dbReference type="EMBL" id="SDIL01000028">
    <property type="protein sequence ID" value="RXK39706.1"/>
    <property type="molecule type" value="Genomic_DNA"/>
</dbReference>
<reference evidence="7 8" key="1">
    <citation type="submission" date="2016-06" db="EMBL/GenBank/DDBJ databases">
        <title>Evolution of pathogenesis and genome organization in the Tremellales.</title>
        <authorList>
            <person name="Cuomo C."/>
            <person name="Litvintseva A."/>
            <person name="Heitman J."/>
            <person name="Chen Y."/>
            <person name="Sun S."/>
            <person name="Springer D."/>
            <person name="Dromer F."/>
            <person name="Young S."/>
            <person name="Zeng Q."/>
            <person name="Chapman S."/>
            <person name="Gujja S."/>
            <person name="Saif S."/>
            <person name="Birren B."/>
        </authorList>
    </citation>
    <scope>NUCLEOTIDE SEQUENCE [LARGE SCALE GENOMIC DNA]</scope>
    <source>
        <strain evidence="7 8">ATCC 28783</strain>
    </source>
</reference>
<keyword evidence="2" id="KW-0479">Metal-binding</keyword>
<dbReference type="GO" id="GO:0033260">
    <property type="term" value="P:nuclear DNA replication"/>
    <property type="evidence" value="ECO:0007669"/>
    <property type="project" value="TreeGrafter"/>
</dbReference>
<dbReference type="GO" id="GO:0044773">
    <property type="term" value="P:mitotic DNA damage checkpoint signaling"/>
    <property type="evidence" value="ECO:0007669"/>
    <property type="project" value="TreeGrafter"/>
</dbReference>
<name>A0A4Q1BP87_TREME</name>
<dbReference type="InterPro" id="IPR040050">
    <property type="entry name" value="ZNF830-like"/>
</dbReference>
<evidence type="ECO:0000256" key="3">
    <source>
        <dbReference type="ARBA" id="ARBA00022771"/>
    </source>
</evidence>
<evidence type="ECO:0000313" key="8">
    <source>
        <dbReference type="Proteomes" id="UP000289152"/>
    </source>
</evidence>
<dbReference type="AlphaFoldDB" id="A0A4Q1BP87"/>
<dbReference type="GO" id="GO:0005681">
    <property type="term" value="C:spliceosomal complex"/>
    <property type="evidence" value="ECO:0007669"/>
    <property type="project" value="InterPro"/>
</dbReference>
<evidence type="ECO:0000256" key="5">
    <source>
        <dbReference type="ARBA" id="ARBA00023242"/>
    </source>
</evidence>
<feature type="compositionally biased region" description="Acidic residues" evidence="6">
    <location>
        <begin position="89"/>
        <end position="99"/>
    </location>
</feature>
<dbReference type="Proteomes" id="UP000289152">
    <property type="component" value="Unassembled WGS sequence"/>
</dbReference>
<accession>A0A4Q1BP87</accession>
<dbReference type="PANTHER" id="PTHR13278:SF0">
    <property type="entry name" value="ZINC FINGER PROTEIN 830"/>
    <property type="match status" value="1"/>
</dbReference>
<dbReference type="GO" id="GO:0008270">
    <property type="term" value="F:zinc ion binding"/>
    <property type="evidence" value="ECO:0007669"/>
    <property type="project" value="UniProtKB-KW"/>
</dbReference>
<dbReference type="GO" id="GO:0003676">
    <property type="term" value="F:nucleic acid binding"/>
    <property type="evidence" value="ECO:0007669"/>
    <property type="project" value="InterPro"/>
</dbReference>
<gene>
    <name evidence="7" type="ORF">M231_03061</name>
</gene>
<comment type="caution">
    <text evidence="7">The sequence shown here is derived from an EMBL/GenBank/DDBJ whole genome shotgun (WGS) entry which is preliminary data.</text>
</comment>
<feature type="compositionally biased region" description="Acidic residues" evidence="6">
    <location>
        <begin position="202"/>
        <end position="214"/>
    </location>
</feature>
<dbReference type="InParanoid" id="A0A4Q1BP87"/>
<sequence>MDARSLLRAKKAEARIDHPYASYSSAGQLRCSICAIPVKQWEAHLVTKQHRQSVQREREAQAKAAAKKRPSEEASLSESAKRARFEQPQVDEEEEEEEGPSGLPEGFFSSINKPSVELEPSINGVEEVGINLTLPKATGDAELDDFLASLSEPQPEIEPSNLIENGEGSTKRKPVRASYKETEDAQVSYQAAPVLIGRAEGEEPEEEEEPEESEAEKRARIAQEEREEIMGRLEEEERAQEDADARVIHLKQRMEMLKKRREAKAALGGEKVKGKGGTNGKVVSA</sequence>
<evidence type="ECO:0000256" key="2">
    <source>
        <dbReference type="ARBA" id="ARBA00022723"/>
    </source>
</evidence>
<dbReference type="GO" id="GO:0033314">
    <property type="term" value="P:mitotic DNA replication checkpoint signaling"/>
    <property type="evidence" value="ECO:0007669"/>
    <property type="project" value="TreeGrafter"/>
</dbReference>
<proteinExistence type="predicted"/>
<evidence type="ECO:0000313" key="7">
    <source>
        <dbReference type="EMBL" id="RXK39706.1"/>
    </source>
</evidence>
<evidence type="ECO:0000256" key="1">
    <source>
        <dbReference type="ARBA" id="ARBA00004123"/>
    </source>
</evidence>
<dbReference type="STRING" id="5217.A0A4Q1BP87"/>
<evidence type="ECO:0000256" key="4">
    <source>
        <dbReference type="ARBA" id="ARBA00022833"/>
    </source>
</evidence>
<organism evidence="7 8">
    <name type="scientific">Tremella mesenterica</name>
    <name type="common">Jelly fungus</name>
    <dbReference type="NCBI Taxonomy" id="5217"/>
    <lineage>
        <taxon>Eukaryota</taxon>
        <taxon>Fungi</taxon>
        <taxon>Dikarya</taxon>
        <taxon>Basidiomycota</taxon>
        <taxon>Agaricomycotina</taxon>
        <taxon>Tremellomycetes</taxon>
        <taxon>Tremellales</taxon>
        <taxon>Tremellaceae</taxon>
        <taxon>Tremella</taxon>
    </lineage>
</organism>
<feature type="compositionally biased region" description="Basic and acidic residues" evidence="6">
    <location>
        <begin position="215"/>
        <end position="244"/>
    </location>
</feature>
<dbReference type="OrthoDB" id="77607at2759"/>
<evidence type="ECO:0000256" key="6">
    <source>
        <dbReference type="SAM" id="MobiDB-lite"/>
    </source>
</evidence>
<evidence type="ECO:0008006" key="9">
    <source>
        <dbReference type="Google" id="ProtNLM"/>
    </source>
</evidence>
<keyword evidence="5" id="KW-0539">Nucleus</keyword>